<accession>A0A9P1G486</accession>
<dbReference type="PANTHER" id="PTHR36978:SF4">
    <property type="entry name" value="P-LOOP CONTAINING NUCLEOSIDE TRIPHOSPHATE HYDROLASE PROTEIN"/>
    <property type="match status" value="1"/>
</dbReference>
<reference evidence="2" key="2">
    <citation type="submission" date="2024-04" db="EMBL/GenBank/DDBJ databases">
        <authorList>
            <person name="Chen Y."/>
            <person name="Shah S."/>
            <person name="Dougan E. K."/>
            <person name="Thang M."/>
            <person name="Chan C."/>
        </authorList>
    </citation>
    <scope>NUCLEOTIDE SEQUENCE [LARGE SCALE GENOMIC DNA]</scope>
</reference>
<evidence type="ECO:0000313" key="2">
    <source>
        <dbReference type="EMBL" id="CAL1150610.1"/>
    </source>
</evidence>
<evidence type="ECO:0000313" key="3">
    <source>
        <dbReference type="Proteomes" id="UP001152797"/>
    </source>
</evidence>
<proteinExistence type="predicted"/>
<dbReference type="InterPro" id="IPR040632">
    <property type="entry name" value="Sulfotransfer_4"/>
</dbReference>
<dbReference type="OrthoDB" id="408152at2759"/>
<dbReference type="EMBL" id="CAMXCT010002309">
    <property type="protein sequence ID" value="CAI3997235.1"/>
    <property type="molecule type" value="Genomic_DNA"/>
</dbReference>
<sequence length="274" mass="29630">MYAAFKMLGLKPRHSGYDLTAREPLCGYLFGNASGNRSLDDALATLSGFDAAMDEPYMLLYEEIMAAFPEAKFLLTISADYASRKETCLQNYERHIERVQQVIPPQKLLVYNWSDGLSATVVVGATAADISITSQMNSFTTETRDCAEIDSTYEGSYSLACEAQSLSSNTTGCSPVPVAGTTVEARQVVESAVAFNLPAVEATVDEMQAVMELPATKRAYELTLSESLGVPPEENPRSPSSLVLPGSEALLQDVTVFSIQVYDSTDGGPEDEIE</sequence>
<keyword evidence="3" id="KW-1185">Reference proteome</keyword>
<comment type="caution">
    <text evidence="1">The sequence shown here is derived from an EMBL/GenBank/DDBJ whole genome shotgun (WGS) entry which is preliminary data.</text>
</comment>
<gene>
    <name evidence="1" type="ORF">C1SCF055_LOCUS23640</name>
</gene>
<dbReference type="PANTHER" id="PTHR36978">
    <property type="entry name" value="P-LOOP CONTAINING NUCLEOTIDE TRIPHOSPHATE HYDROLASE"/>
    <property type="match status" value="1"/>
</dbReference>
<dbReference type="AlphaFoldDB" id="A0A9P1G486"/>
<dbReference type="Gene3D" id="3.40.50.300">
    <property type="entry name" value="P-loop containing nucleotide triphosphate hydrolases"/>
    <property type="match status" value="2"/>
</dbReference>
<organism evidence="1">
    <name type="scientific">Cladocopium goreaui</name>
    <dbReference type="NCBI Taxonomy" id="2562237"/>
    <lineage>
        <taxon>Eukaryota</taxon>
        <taxon>Sar</taxon>
        <taxon>Alveolata</taxon>
        <taxon>Dinophyceae</taxon>
        <taxon>Suessiales</taxon>
        <taxon>Symbiodiniaceae</taxon>
        <taxon>Cladocopium</taxon>
    </lineage>
</organism>
<name>A0A9P1G486_9DINO</name>
<dbReference type="Pfam" id="PF17784">
    <property type="entry name" value="Sulfotransfer_4"/>
    <property type="match status" value="1"/>
</dbReference>
<dbReference type="InterPro" id="IPR027417">
    <property type="entry name" value="P-loop_NTPase"/>
</dbReference>
<dbReference type="EMBL" id="CAMXCT020002309">
    <property type="protein sequence ID" value="CAL1150610.1"/>
    <property type="molecule type" value="Genomic_DNA"/>
</dbReference>
<protein>
    <submittedName>
        <fullName evidence="1">Uncharacterized protein</fullName>
    </submittedName>
</protein>
<dbReference type="Proteomes" id="UP001152797">
    <property type="component" value="Unassembled WGS sequence"/>
</dbReference>
<evidence type="ECO:0000313" key="1">
    <source>
        <dbReference type="EMBL" id="CAI3997235.1"/>
    </source>
</evidence>
<dbReference type="EMBL" id="CAMXCT030002309">
    <property type="protein sequence ID" value="CAL4784547.1"/>
    <property type="molecule type" value="Genomic_DNA"/>
</dbReference>
<reference evidence="1" key="1">
    <citation type="submission" date="2022-10" db="EMBL/GenBank/DDBJ databases">
        <authorList>
            <person name="Chen Y."/>
            <person name="Dougan E. K."/>
            <person name="Chan C."/>
            <person name="Rhodes N."/>
            <person name="Thang M."/>
        </authorList>
    </citation>
    <scope>NUCLEOTIDE SEQUENCE</scope>
</reference>